<protein>
    <submittedName>
        <fullName evidence="5">ABC transporter substrate-binding protein</fullName>
    </submittedName>
</protein>
<organism evidence="5 6">
    <name type="scientific">Rhodococcus erythropolis</name>
    <name type="common">Arthrobacter picolinophilus</name>
    <dbReference type="NCBI Taxonomy" id="1833"/>
    <lineage>
        <taxon>Bacteria</taxon>
        <taxon>Bacillati</taxon>
        <taxon>Actinomycetota</taxon>
        <taxon>Actinomycetes</taxon>
        <taxon>Mycobacteriales</taxon>
        <taxon>Nocardiaceae</taxon>
        <taxon>Rhodococcus</taxon>
        <taxon>Rhodococcus erythropolis group</taxon>
    </lineage>
</organism>
<name>A0A0C2VS80_RHOER</name>
<dbReference type="Gene3D" id="3.40.50.1980">
    <property type="entry name" value="Nitrogenase molybdenum iron protein domain"/>
    <property type="match status" value="2"/>
</dbReference>
<evidence type="ECO:0000256" key="3">
    <source>
        <dbReference type="ARBA" id="ARBA00022448"/>
    </source>
</evidence>
<reference evidence="5 6" key="1">
    <citation type="journal article" date="2017" name="Poromechanics V (2013)">
        <title>Genomic Characterization of the Arsenic-Tolerant Actinobacterium, &lt;i&gt;Rhodococcus erythropolis&lt;/i&gt; S43.</title>
        <authorList>
            <person name="Retamal-Morales G."/>
            <person name="Mehnert M."/>
            <person name="Schwabe R."/>
            <person name="Tischler D."/>
            <person name="Schloemann M."/>
            <person name="Levican G.J."/>
        </authorList>
    </citation>
    <scope>NUCLEOTIDE SEQUENCE [LARGE SCALE GENOMIC DNA]</scope>
    <source>
        <strain evidence="5 6">S43</strain>
    </source>
</reference>
<evidence type="ECO:0000313" key="5">
    <source>
        <dbReference type="EMBL" id="KAB2583967.1"/>
    </source>
</evidence>
<evidence type="ECO:0000256" key="1">
    <source>
        <dbReference type="ARBA" id="ARBA00004196"/>
    </source>
</evidence>
<dbReference type="SUPFAM" id="SSF53807">
    <property type="entry name" value="Helical backbone' metal receptor"/>
    <property type="match status" value="1"/>
</dbReference>
<proteinExistence type="inferred from homology"/>
<dbReference type="Pfam" id="PF01497">
    <property type="entry name" value="Peripla_BP_2"/>
    <property type="match status" value="1"/>
</dbReference>
<evidence type="ECO:0000313" key="6">
    <source>
        <dbReference type="Proteomes" id="UP000325576"/>
    </source>
</evidence>
<sequence>MPASTVLGSHICVSDLTRRRFVVGSAAFSGLFAAGCARSAGTEGDVSGMRTVTTSLGTYDIPVTPKRVVAIDSRLDLEPAVAMGLPVIAYSFDAAEPWVPADPTAQVFEAPVNVEAILALEPDLIICTDIGEASDMWPLQQLSQTAPVLPMDFTRPWRENIDQLASWLDRTENPEVRQVIGAYEDKAAGLKERHARSLASKQIALLNYVNQKVNGVNRKGISTQVAEDLGVQLQWPVEGQKEISTENLVTSLDSADGMIVTTAPGVDPVTDDRAMWSRIRAVQGDNVVYTGGNINYGSVYTAMRTLDYFDDLFTRLEN</sequence>
<dbReference type="InterPro" id="IPR002491">
    <property type="entry name" value="ABC_transptr_periplasmic_BD"/>
</dbReference>
<keyword evidence="3" id="KW-0813">Transport</keyword>
<dbReference type="Proteomes" id="UP000325576">
    <property type="component" value="Unassembled WGS sequence"/>
</dbReference>
<evidence type="ECO:0000256" key="2">
    <source>
        <dbReference type="ARBA" id="ARBA00008814"/>
    </source>
</evidence>
<comment type="subcellular location">
    <subcellularLocation>
        <location evidence="1">Cell envelope</location>
    </subcellularLocation>
</comment>
<dbReference type="RefSeq" id="WP_042950935.1">
    <property type="nucleotide sequence ID" value="NZ_CP195194.1"/>
</dbReference>
<dbReference type="GO" id="GO:1901678">
    <property type="term" value="P:iron coordination entity transport"/>
    <property type="evidence" value="ECO:0007669"/>
    <property type="project" value="UniProtKB-ARBA"/>
</dbReference>
<keyword evidence="4" id="KW-0732">Signal</keyword>
<dbReference type="PANTHER" id="PTHR30532:SF24">
    <property type="entry name" value="FERRIC ENTEROBACTIN-BINDING PERIPLASMIC PROTEIN FEPB"/>
    <property type="match status" value="1"/>
</dbReference>
<gene>
    <name evidence="5" type="ORF">BS297_17930</name>
</gene>
<dbReference type="EMBL" id="MRBO01000483">
    <property type="protein sequence ID" value="KAB2583967.1"/>
    <property type="molecule type" value="Genomic_DNA"/>
</dbReference>
<comment type="similarity">
    <text evidence="2">Belongs to the bacterial solute-binding protein 8 family.</text>
</comment>
<comment type="caution">
    <text evidence="5">The sequence shown here is derived from an EMBL/GenBank/DDBJ whole genome shotgun (WGS) entry which is preliminary data.</text>
</comment>
<dbReference type="GO" id="GO:0030288">
    <property type="term" value="C:outer membrane-bounded periplasmic space"/>
    <property type="evidence" value="ECO:0007669"/>
    <property type="project" value="TreeGrafter"/>
</dbReference>
<dbReference type="InterPro" id="IPR051313">
    <property type="entry name" value="Bact_iron-sidero_bind"/>
</dbReference>
<evidence type="ECO:0000256" key="4">
    <source>
        <dbReference type="ARBA" id="ARBA00022729"/>
    </source>
</evidence>
<dbReference type="PANTHER" id="PTHR30532">
    <property type="entry name" value="IRON III DICITRATE-BINDING PERIPLASMIC PROTEIN"/>
    <property type="match status" value="1"/>
</dbReference>
<dbReference type="AlphaFoldDB" id="A0A0C2VS80"/>
<accession>A0A0C2VS80</accession>